<evidence type="ECO:0000259" key="2">
    <source>
        <dbReference type="Pfam" id="PF02470"/>
    </source>
</evidence>
<dbReference type="Proteomes" id="UP000192772">
    <property type="component" value="Unassembled WGS sequence"/>
</dbReference>
<dbReference type="Pfam" id="PF11887">
    <property type="entry name" value="Mce4_CUP1"/>
    <property type="match status" value="1"/>
</dbReference>
<evidence type="ECO:0000259" key="3">
    <source>
        <dbReference type="Pfam" id="PF11887"/>
    </source>
</evidence>
<dbReference type="OrthoDB" id="3460188at2"/>
<evidence type="ECO:0000313" key="5">
    <source>
        <dbReference type="Proteomes" id="UP000192772"/>
    </source>
</evidence>
<reference evidence="4 5" key="1">
    <citation type="submission" date="2017-02" db="EMBL/GenBank/DDBJ databases">
        <title>The new phylogeny of genus Mycobacterium.</title>
        <authorList>
            <person name="Tortoli E."/>
            <person name="Trovato A."/>
            <person name="Cirillo D.M."/>
        </authorList>
    </citation>
    <scope>NUCLEOTIDE SEQUENCE [LARGE SCALE GENOMIC DNA]</scope>
    <source>
        <strain evidence="4 5">FI-09383</strain>
    </source>
</reference>
<keyword evidence="1" id="KW-1133">Transmembrane helix</keyword>
<dbReference type="InterPro" id="IPR024516">
    <property type="entry name" value="Mce_C"/>
</dbReference>
<gene>
    <name evidence="4" type="ORF">BST23_16915</name>
</gene>
<feature type="transmembrane region" description="Helical" evidence="1">
    <location>
        <begin position="20"/>
        <end position="40"/>
    </location>
</feature>
<dbReference type="EMBL" id="MVHP01000020">
    <property type="protein sequence ID" value="ORA64214.1"/>
    <property type="molecule type" value="Genomic_DNA"/>
</dbReference>
<dbReference type="InterPro" id="IPR005693">
    <property type="entry name" value="Mce"/>
</dbReference>
<evidence type="ECO:0000313" key="4">
    <source>
        <dbReference type="EMBL" id="ORA64214.1"/>
    </source>
</evidence>
<dbReference type="AlphaFoldDB" id="A0A1A0QXL0"/>
<evidence type="ECO:0000256" key="1">
    <source>
        <dbReference type="SAM" id="Phobius"/>
    </source>
</evidence>
<comment type="caution">
    <text evidence="4">The sequence shown here is derived from an EMBL/GenBank/DDBJ whole genome shotgun (WGS) entry which is preliminary data.</text>
</comment>
<dbReference type="InterPro" id="IPR052336">
    <property type="entry name" value="MlaD_Phospholipid_Transporter"/>
</dbReference>
<dbReference type="PANTHER" id="PTHR33371:SF19">
    <property type="entry name" value="MCE-FAMILY PROTEIN MCE4A"/>
    <property type="match status" value="1"/>
</dbReference>
<dbReference type="Pfam" id="PF02470">
    <property type="entry name" value="MlaD"/>
    <property type="match status" value="1"/>
</dbReference>
<accession>A0A1X0CVM7</accession>
<dbReference type="GO" id="GO:0051701">
    <property type="term" value="P:biological process involved in interaction with host"/>
    <property type="evidence" value="ECO:0007669"/>
    <property type="project" value="TreeGrafter"/>
</dbReference>
<dbReference type="NCBIfam" id="TIGR00996">
    <property type="entry name" value="Mtu_fam_mce"/>
    <property type="match status" value="1"/>
</dbReference>
<protein>
    <submittedName>
        <fullName evidence="4">MCE-family protein</fullName>
    </submittedName>
</protein>
<dbReference type="GO" id="GO:0005576">
    <property type="term" value="C:extracellular region"/>
    <property type="evidence" value="ECO:0007669"/>
    <property type="project" value="TreeGrafter"/>
</dbReference>
<dbReference type="STRING" id="81858.BST23_16915"/>
<feature type="domain" description="Mce/MlaD" evidence="2">
    <location>
        <begin position="47"/>
        <end position="126"/>
    </location>
</feature>
<keyword evidence="1" id="KW-0812">Transmembrane</keyword>
<proteinExistence type="predicted"/>
<dbReference type="InterPro" id="IPR003399">
    <property type="entry name" value="Mce/MlaD"/>
</dbReference>
<keyword evidence="1" id="KW-0472">Membrane</keyword>
<feature type="domain" description="Mammalian cell entry C-terminal" evidence="3">
    <location>
        <begin position="130"/>
        <end position="344"/>
    </location>
</feature>
<dbReference type="RefSeq" id="WP_064890550.1">
    <property type="nucleotide sequence ID" value="NZ_LZHS01000045.1"/>
</dbReference>
<sequence length="406" mass="42267">MTDKHDQAPPSAPRDVARPVVGLVTVVAVVAIIGLAIVLFRGDFTKTVPVTVISDRAGLVMNPDARVKLHGAQVGTVSAIESLPDGQAAIHLAMDPAALDLIPENVRVDIASPTVFGAKSVSLVPPSDPSPQSLRAGQVLDADHVTVEINTIFQQLVSVLSKIEPAKLNETLGALASGLSGRGEKFGQTLSDLDAMLAKINPSLDSLSHDIAVLPEVLDAYADAGPDLVAIADSSTRLSDTIVEKQQELDRMLLSAIGLADVGNDVLAANRPAITEVLDLLVPTTDLTNQYHPALNCVLAGMVPLATAAPTPVPGVLLLDSFVLGSERYRYPGNLPKVAAKGGPQCAGLPDVGYETRAPYVVSDIDASRAQYGNQGILLNSDALKQALFGPIDGPPRNTAQIGMPG</sequence>
<accession>A0A1A0QXL0</accession>
<dbReference type="PANTHER" id="PTHR33371">
    <property type="entry name" value="INTERMEMBRANE PHOSPHOLIPID TRANSPORT SYSTEM BINDING PROTEIN MLAD-RELATED"/>
    <property type="match status" value="1"/>
</dbReference>
<organism evidence="4 5">
    <name type="scientific">Mycolicibacterium elephantis</name>
    <dbReference type="NCBI Taxonomy" id="81858"/>
    <lineage>
        <taxon>Bacteria</taxon>
        <taxon>Bacillati</taxon>
        <taxon>Actinomycetota</taxon>
        <taxon>Actinomycetes</taxon>
        <taxon>Mycobacteriales</taxon>
        <taxon>Mycobacteriaceae</taxon>
        <taxon>Mycolicibacterium</taxon>
    </lineage>
</organism>
<name>A0A1A0QXL0_9MYCO</name>